<feature type="compositionally biased region" description="Basic and acidic residues" evidence="1">
    <location>
        <begin position="122"/>
        <end position="151"/>
    </location>
</feature>
<keyword evidence="3" id="KW-1185">Reference proteome</keyword>
<dbReference type="Proteomes" id="UP000799770">
    <property type="component" value="Unassembled WGS sequence"/>
</dbReference>
<evidence type="ECO:0000313" key="2">
    <source>
        <dbReference type="EMBL" id="KAF2121629.1"/>
    </source>
</evidence>
<name>A0A6A5ZQ84_9PLEO</name>
<accession>A0A6A5ZQ84</accession>
<feature type="compositionally biased region" description="Basic and acidic residues" evidence="1">
    <location>
        <begin position="162"/>
        <end position="173"/>
    </location>
</feature>
<protein>
    <submittedName>
        <fullName evidence="2">Uncharacterized protein</fullName>
    </submittedName>
</protein>
<organism evidence="2 3">
    <name type="scientific">Lophiotrema nucula</name>
    <dbReference type="NCBI Taxonomy" id="690887"/>
    <lineage>
        <taxon>Eukaryota</taxon>
        <taxon>Fungi</taxon>
        <taxon>Dikarya</taxon>
        <taxon>Ascomycota</taxon>
        <taxon>Pezizomycotina</taxon>
        <taxon>Dothideomycetes</taxon>
        <taxon>Pleosporomycetidae</taxon>
        <taxon>Pleosporales</taxon>
        <taxon>Lophiotremataceae</taxon>
        <taxon>Lophiotrema</taxon>
    </lineage>
</organism>
<evidence type="ECO:0000313" key="3">
    <source>
        <dbReference type="Proteomes" id="UP000799770"/>
    </source>
</evidence>
<dbReference type="AlphaFoldDB" id="A0A6A5ZQ84"/>
<sequence>MRYEDVVRDYGHTKERLKAYLSQRREPPAIAPPPKDQPVVMTTVTKTSGELSRRLSYPKSRITSFQPEKFKRQATTAPDKYCEQVKRQKVKCLFQRTQEFVSIATGDHVPVEHCTSEASSNKSREANEEDSEYRNLQEKQDLETDAQHETEVMSGRNKLHKRDPETKETKELHDVRKALDEARATRDDYTEEYNRANNRIEDMQSKLDHHLETQANENKARLLPLESQLAAVQTRCSSAESKNKDLMKDLTTERIRYTQLEDQLAQSRIEIDGLQQSQAKETRDRKDADLNNEKFMRKVNELKLWRSDAETKPLNASKLFAYCESLREVQHRGIADADRDVLRKNFEDKFGMLKGEGDNN</sequence>
<evidence type="ECO:0000256" key="1">
    <source>
        <dbReference type="SAM" id="MobiDB-lite"/>
    </source>
</evidence>
<gene>
    <name evidence="2" type="ORF">BDV96DRAFT_641015</name>
</gene>
<dbReference type="EMBL" id="ML977312">
    <property type="protein sequence ID" value="KAF2121629.1"/>
    <property type="molecule type" value="Genomic_DNA"/>
</dbReference>
<feature type="region of interest" description="Disordered" evidence="1">
    <location>
        <begin position="112"/>
        <end position="173"/>
    </location>
</feature>
<proteinExistence type="predicted"/>
<reference evidence="2" key="1">
    <citation type="journal article" date="2020" name="Stud. Mycol.">
        <title>101 Dothideomycetes genomes: a test case for predicting lifestyles and emergence of pathogens.</title>
        <authorList>
            <person name="Haridas S."/>
            <person name="Albert R."/>
            <person name="Binder M."/>
            <person name="Bloem J."/>
            <person name="Labutti K."/>
            <person name="Salamov A."/>
            <person name="Andreopoulos B."/>
            <person name="Baker S."/>
            <person name="Barry K."/>
            <person name="Bills G."/>
            <person name="Bluhm B."/>
            <person name="Cannon C."/>
            <person name="Castanera R."/>
            <person name="Culley D."/>
            <person name="Daum C."/>
            <person name="Ezra D."/>
            <person name="Gonzalez J."/>
            <person name="Henrissat B."/>
            <person name="Kuo A."/>
            <person name="Liang C."/>
            <person name="Lipzen A."/>
            <person name="Lutzoni F."/>
            <person name="Magnuson J."/>
            <person name="Mondo S."/>
            <person name="Nolan M."/>
            <person name="Ohm R."/>
            <person name="Pangilinan J."/>
            <person name="Park H.-J."/>
            <person name="Ramirez L."/>
            <person name="Alfaro M."/>
            <person name="Sun H."/>
            <person name="Tritt A."/>
            <person name="Yoshinaga Y."/>
            <person name="Zwiers L.-H."/>
            <person name="Turgeon B."/>
            <person name="Goodwin S."/>
            <person name="Spatafora J."/>
            <person name="Crous P."/>
            <person name="Grigoriev I."/>
        </authorList>
    </citation>
    <scope>NUCLEOTIDE SEQUENCE</scope>
    <source>
        <strain evidence="2">CBS 627.86</strain>
    </source>
</reference>